<feature type="non-terminal residue" evidence="2">
    <location>
        <position position="1"/>
    </location>
</feature>
<dbReference type="AlphaFoldDB" id="A0AAV2R2F6"/>
<feature type="compositionally biased region" description="Basic and acidic residues" evidence="1">
    <location>
        <begin position="113"/>
        <end position="122"/>
    </location>
</feature>
<feature type="compositionally biased region" description="Basic and acidic residues" evidence="1">
    <location>
        <begin position="41"/>
        <end position="63"/>
    </location>
</feature>
<name>A0AAV2R2F6_MEGNR</name>
<dbReference type="EMBL" id="CAXKWB010013112">
    <property type="protein sequence ID" value="CAL4106673.1"/>
    <property type="molecule type" value="Genomic_DNA"/>
</dbReference>
<sequence length="165" mass="18266">SDDESSGNPMVSGFQEELDLDDLDISTTVPIEQLSEPEDATDGKSSDGNDFSRKSSENKLEKSLKKKRIPKDFSLSFETSQLEVNDSSEPLDDINEFLVDNDDEQSSSLDSKITAEKNRTVVESDNLDDWLNTDENTIANPYVSNTSDMPEEAPSDNSDDDNSIT</sequence>
<evidence type="ECO:0000256" key="1">
    <source>
        <dbReference type="SAM" id="MobiDB-lite"/>
    </source>
</evidence>
<accession>A0AAV2R2F6</accession>
<gene>
    <name evidence="2" type="ORF">MNOR_LOCUS18385</name>
</gene>
<feature type="compositionally biased region" description="Polar residues" evidence="1">
    <location>
        <begin position="76"/>
        <end position="88"/>
    </location>
</feature>
<organism evidence="2 3">
    <name type="scientific">Meganyctiphanes norvegica</name>
    <name type="common">Northern krill</name>
    <name type="synonym">Thysanopoda norvegica</name>
    <dbReference type="NCBI Taxonomy" id="48144"/>
    <lineage>
        <taxon>Eukaryota</taxon>
        <taxon>Metazoa</taxon>
        <taxon>Ecdysozoa</taxon>
        <taxon>Arthropoda</taxon>
        <taxon>Crustacea</taxon>
        <taxon>Multicrustacea</taxon>
        <taxon>Malacostraca</taxon>
        <taxon>Eumalacostraca</taxon>
        <taxon>Eucarida</taxon>
        <taxon>Euphausiacea</taxon>
        <taxon>Euphausiidae</taxon>
        <taxon>Meganyctiphanes</taxon>
    </lineage>
</organism>
<dbReference type="Proteomes" id="UP001497623">
    <property type="component" value="Unassembled WGS sequence"/>
</dbReference>
<feature type="compositionally biased region" description="Acidic residues" evidence="1">
    <location>
        <begin position="149"/>
        <end position="165"/>
    </location>
</feature>
<evidence type="ECO:0000313" key="3">
    <source>
        <dbReference type="Proteomes" id="UP001497623"/>
    </source>
</evidence>
<feature type="region of interest" description="Disordered" evidence="1">
    <location>
        <begin position="1"/>
        <end position="165"/>
    </location>
</feature>
<keyword evidence="3" id="KW-1185">Reference proteome</keyword>
<protein>
    <submittedName>
        <fullName evidence="2">Uncharacterized protein</fullName>
    </submittedName>
</protein>
<feature type="non-terminal residue" evidence="2">
    <location>
        <position position="165"/>
    </location>
</feature>
<feature type="compositionally biased region" description="Acidic residues" evidence="1">
    <location>
        <begin position="89"/>
        <end position="105"/>
    </location>
</feature>
<proteinExistence type="predicted"/>
<comment type="caution">
    <text evidence="2">The sequence shown here is derived from an EMBL/GenBank/DDBJ whole genome shotgun (WGS) entry which is preliminary data.</text>
</comment>
<evidence type="ECO:0000313" key="2">
    <source>
        <dbReference type="EMBL" id="CAL4106673.1"/>
    </source>
</evidence>
<feature type="compositionally biased region" description="Polar residues" evidence="1">
    <location>
        <begin position="133"/>
        <end position="148"/>
    </location>
</feature>
<reference evidence="2 3" key="1">
    <citation type="submission" date="2024-05" db="EMBL/GenBank/DDBJ databases">
        <authorList>
            <person name="Wallberg A."/>
        </authorList>
    </citation>
    <scope>NUCLEOTIDE SEQUENCE [LARGE SCALE GENOMIC DNA]</scope>
</reference>